<reference evidence="3 4" key="1">
    <citation type="journal article" date="2012" name="Appl. Environ. Microbiol.">
        <title>Draft genome sequence of a psychrotolerant sulfur-oxidizing bacterium, Sulfuricella denitrificans skB26, and proteomic insights into cold adaptation.</title>
        <authorList>
            <person name="Watanabe T."/>
            <person name="Kojima H."/>
            <person name="Fukui M."/>
        </authorList>
    </citation>
    <scope>NUCLEOTIDE SEQUENCE [LARGE SCALE GENOMIC DNA]</scope>
    <source>
        <strain evidence="4">skB26</strain>
    </source>
</reference>
<proteinExistence type="predicted"/>
<protein>
    <submittedName>
        <fullName evidence="3">VanZ family protein</fullName>
    </submittedName>
</protein>
<feature type="domain" description="VanZ-like" evidence="2">
    <location>
        <begin position="35"/>
        <end position="111"/>
    </location>
</feature>
<dbReference type="PANTHER" id="PTHR28008">
    <property type="entry name" value="DOMAIN PROTEIN, PUTATIVE (AFU_ORTHOLOGUE AFUA_3G10980)-RELATED"/>
    <property type="match status" value="1"/>
</dbReference>
<dbReference type="NCBIfam" id="NF037970">
    <property type="entry name" value="vanZ_1"/>
    <property type="match status" value="1"/>
</dbReference>
<feature type="transmembrane region" description="Helical" evidence="1">
    <location>
        <begin position="12"/>
        <end position="31"/>
    </location>
</feature>
<dbReference type="EMBL" id="AP013066">
    <property type="protein sequence ID" value="BAN33875.1"/>
    <property type="molecule type" value="Genomic_DNA"/>
</dbReference>
<dbReference type="Pfam" id="PF04892">
    <property type="entry name" value="VanZ"/>
    <property type="match status" value="1"/>
</dbReference>
<sequence>MRLNPTKITHYWRAAGWFGVGLIIYLSLTPSPPQINIDNGDKLGHFAAYGLVTLWFAQLYTGLRQRIGLVIGMVGLGIAMEYAQGTTDYRSFEVADMVADAIGACLGWIAAPPRLPSLLSWAKKHLSKC</sequence>
<evidence type="ECO:0000313" key="3">
    <source>
        <dbReference type="EMBL" id="BAN33875.1"/>
    </source>
</evidence>
<keyword evidence="1" id="KW-1133">Transmembrane helix</keyword>
<dbReference type="InterPro" id="IPR006976">
    <property type="entry name" value="VanZ-like"/>
</dbReference>
<dbReference type="Proteomes" id="UP000015559">
    <property type="component" value="Chromosome"/>
</dbReference>
<keyword evidence="1" id="KW-0812">Transmembrane</keyword>
<evidence type="ECO:0000259" key="2">
    <source>
        <dbReference type="Pfam" id="PF04892"/>
    </source>
</evidence>
<name>S6A9C6_SULDS</name>
<dbReference type="HOGENOM" id="CLU_096028_3_0_4"/>
<dbReference type="eggNOG" id="COG5652">
    <property type="taxonomic scope" value="Bacteria"/>
</dbReference>
<evidence type="ECO:0000313" key="4">
    <source>
        <dbReference type="Proteomes" id="UP000015559"/>
    </source>
</evidence>
<keyword evidence="1" id="KW-0472">Membrane</keyword>
<dbReference type="AlphaFoldDB" id="S6A9C6"/>
<feature type="transmembrane region" description="Helical" evidence="1">
    <location>
        <begin position="43"/>
        <end position="63"/>
    </location>
</feature>
<dbReference type="OrthoDB" id="5568182at2"/>
<dbReference type="STRING" id="1163617.SCD_n00026"/>
<dbReference type="KEGG" id="sdr:SCD_n00026"/>
<keyword evidence="4" id="KW-1185">Reference proteome</keyword>
<evidence type="ECO:0000256" key="1">
    <source>
        <dbReference type="SAM" id="Phobius"/>
    </source>
</evidence>
<dbReference type="PANTHER" id="PTHR28008:SF1">
    <property type="entry name" value="DOMAIN PROTEIN, PUTATIVE (AFU_ORTHOLOGUE AFUA_3G10980)-RELATED"/>
    <property type="match status" value="1"/>
</dbReference>
<gene>
    <name evidence="3" type="ORF">SCD_n00026</name>
</gene>
<organism evidence="3 4">
    <name type="scientific">Sulfuricella denitrificans (strain DSM 22764 / NBRC 105220 / skB26)</name>
    <dbReference type="NCBI Taxonomy" id="1163617"/>
    <lineage>
        <taxon>Bacteria</taxon>
        <taxon>Pseudomonadati</taxon>
        <taxon>Pseudomonadota</taxon>
        <taxon>Betaproteobacteria</taxon>
        <taxon>Nitrosomonadales</taxon>
        <taxon>Sulfuricellaceae</taxon>
        <taxon>Sulfuricella</taxon>
    </lineage>
</organism>
<accession>S6A9C6</accession>